<dbReference type="Gene3D" id="3.40.50.1820">
    <property type="entry name" value="alpha/beta hydrolase"/>
    <property type="match status" value="1"/>
</dbReference>
<dbReference type="GO" id="GO:0016787">
    <property type="term" value="F:hydrolase activity"/>
    <property type="evidence" value="ECO:0007669"/>
    <property type="project" value="UniProtKB-KW"/>
</dbReference>
<comment type="caution">
    <text evidence="2">The sequence shown here is derived from an EMBL/GenBank/DDBJ whole genome shotgun (WGS) entry which is preliminary data.</text>
</comment>
<evidence type="ECO:0000313" key="3">
    <source>
        <dbReference type="Proteomes" id="UP000054387"/>
    </source>
</evidence>
<name>A0A0W1R9P9_9EURY</name>
<reference evidence="2 3" key="1">
    <citation type="submission" date="2015-12" db="EMBL/GenBank/DDBJ databases">
        <title>Haloprofundus marisrubri gen. nov., sp. nov., an extremely halophilic archaeon isolated from the Discovery deep brine-seawater interface in the Red Sea.</title>
        <authorList>
            <person name="Zhang G."/>
            <person name="Stingl U."/>
            <person name="Rashid M."/>
        </authorList>
    </citation>
    <scope>NUCLEOTIDE SEQUENCE [LARGE SCALE GENOMIC DNA]</scope>
    <source>
        <strain evidence="2 3">SB9</strain>
    </source>
</reference>
<keyword evidence="2" id="KW-0378">Hydrolase</keyword>
<accession>A0A0W1R9P9</accession>
<dbReference type="AlphaFoldDB" id="A0A0W1R9P9"/>
<sequence>MPTARTNDIETYYVARGDGPPVVFVHGMIMSTTMWESQMNALSDAFTTIAYDVRGHGRTGGSERETYSIGLFADDLETLLDALNIDRAVVCGLSMGGAVAQAFAAAHSERVAGLVLADTFPAGPLPLTGRLAMANIRFLARLDRFVGYKTLNRWQLKVGNLLLPGVSGDEETVQRLVDDGPTIPHGEFVKIADATAGFQHVDLDLSVVTVPTLVLHGEHLPTANEETTERLVSSLEDPDTVVRVVPESGHASNLDNPEFFTSVLREFLVERVYPQVVGDGDSASVEGSA</sequence>
<keyword evidence="3" id="KW-1185">Reference proteome</keyword>
<evidence type="ECO:0000313" key="2">
    <source>
        <dbReference type="EMBL" id="KTG10356.1"/>
    </source>
</evidence>
<gene>
    <name evidence="2" type="ORF">AUR64_12360</name>
</gene>
<dbReference type="InterPro" id="IPR050266">
    <property type="entry name" value="AB_hydrolase_sf"/>
</dbReference>
<dbReference type="Proteomes" id="UP000054387">
    <property type="component" value="Unassembled WGS sequence"/>
</dbReference>
<dbReference type="STRING" id="1514971.AUR64_12360"/>
<dbReference type="SUPFAM" id="SSF53474">
    <property type="entry name" value="alpha/beta-Hydrolases"/>
    <property type="match status" value="1"/>
</dbReference>
<dbReference type="Pfam" id="PF00561">
    <property type="entry name" value="Abhydrolase_1"/>
    <property type="match status" value="1"/>
</dbReference>
<dbReference type="PANTHER" id="PTHR43798">
    <property type="entry name" value="MONOACYLGLYCEROL LIPASE"/>
    <property type="match status" value="1"/>
</dbReference>
<dbReference type="PRINTS" id="PR00111">
    <property type="entry name" value="ABHYDROLASE"/>
</dbReference>
<organism evidence="2 3">
    <name type="scientific">Haloprofundus marisrubri</name>
    <dbReference type="NCBI Taxonomy" id="1514971"/>
    <lineage>
        <taxon>Archaea</taxon>
        <taxon>Methanobacteriati</taxon>
        <taxon>Methanobacteriota</taxon>
        <taxon>Stenosarchaea group</taxon>
        <taxon>Halobacteria</taxon>
        <taxon>Halobacteriales</taxon>
        <taxon>Haloferacaceae</taxon>
        <taxon>Haloprofundus</taxon>
    </lineage>
</organism>
<dbReference type="InterPro" id="IPR029058">
    <property type="entry name" value="AB_hydrolase_fold"/>
</dbReference>
<evidence type="ECO:0000259" key="1">
    <source>
        <dbReference type="Pfam" id="PF00561"/>
    </source>
</evidence>
<protein>
    <submittedName>
        <fullName evidence="2">Alpha/beta hydrolase</fullName>
    </submittedName>
</protein>
<dbReference type="EMBL" id="LOPU01000018">
    <property type="protein sequence ID" value="KTG10356.1"/>
    <property type="molecule type" value="Genomic_DNA"/>
</dbReference>
<dbReference type="InterPro" id="IPR000073">
    <property type="entry name" value="AB_hydrolase_1"/>
</dbReference>
<proteinExistence type="predicted"/>
<dbReference type="RefSeq" id="WP_058581709.1">
    <property type="nucleotide sequence ID" value="NZ_LOPU01000018.1"/>
</dbReference>
<feature type="domain" description="AB hydrolase-1" evidence="1">
    <location>
        <begin position="20"/>
        <end position="257"/>
    </location>
</feature>
<dbReference type="OrthoDB" id="111592at2157"/>